<gene>
    <name evidence="2" type="ORF">SS50377_12145</name>
    <name evidence="3" type="ORF">SS50377_26387</name>
</gene>
<protein>
    <submittedName>
        <fullName evidence="2">Uncharacterized protein</fullName>
    </submittedName>
</protein>
<evidence type="ECO:0000313" key="4">
    <source>
        <dbReference type="Proteomes" id="UP000018208"/>
    </source>
</evidence>
<evidence type="ECO:0000256" key="1">
    <source>
        <dbReference type="SAM" id="Phobius"/>
    </source>
</evidence>
<dbReference type="Proteomes" id="UP000018208">
    <property type="component" value="Unassembled WGS sequence"/>
</dbReference>
<sequence>MTDKTDFAIRTNIDTMHFMRDSLSQELEIRMNAYFALKRHYRDLKNEEALLSYHSKNNLWPIFTFICALILACIVVIYKITSS</sequence>
<keyword evidence="1" id="KW-0812">Transmembrane</keyword>
<dbReference type="VEuPathDB" id="GiardiaDB:SS50377_26387"/>
<proteinExistence type="predicted"/>
<organism evidence="2">
    <name type="scientific">Spironucleus salmonicida</name>
    <dbReference type="NCBI Taxonomy" id="348837"/>
    <lineage>
        <taxon>Eukaryota</taxon>
        <taxon>Metamonada</taxon>
        <taxon>Diplomonadida</taxon>
        <taxon>Hexamitidae</taxon>
        <taxon>Hexamitinae</taxon>
        <taxon>Spironucleus</taxon>
    </lineage>
</organism>
<reference evidence="3" key="2">
    <citation type="submission" date="2020-12" db="EMBL/GenBank/DDBJ databases">
        <title>New Spironucleus salmonicida genome in near-complete chromosomes.</title>
        <authorList>
            <person name="Xu F."/>
            <person name="Kurt Z."/>
            <person name="Jimenez-Gonzalez A."/>
            <person name="Astvaldsson A."/>
            <person name="Andersson J.O."/>
            <person name="Svard S.G."/>
        </authorList>
    </citation>
    <scope>NUCLEOTIDE SEQUENCE</scope>
    <source>
        <strain evidence="3">ATCC 50377</strain>
    </source>
</reference>
<evidence type="ECO:0000313" key="2">
    <source>
        <dbReference type="EMBL" id="EST47746.1"/>
    </source>
</evidence>
<evidence type="ECO:0000313" key="3">
    <source>
        <dbReference type="EMBL" id="KAH0572178.1"/>
    </source>
</evidence>
<dbReference type="AlphaFoldDB" id="V6LVM4"/>
<dbReference type="EMBL" id="AUWU02000006">
    <property type="protein sequence ID" value="KAH0572178.1"/>
    <property type="molecule type" value="Genomic_DNA"/>
</dbReference>
<keyword evidence="1" id="KW-1133">Transmembrane helix</keyword>
<dbReference type="EMBL" id="KI546035">
    <property type="protein sequence ID" value="EST47746.1"/>
    <property type="molecule type" value="Genomic_DNA"/>
</dbReference>
<reference evidence="2 3" key="1">
    <citation type="journal article" date="2014" name="PLoS Genet.">
        <title>The Genome of Spironucleus salmonicida Highlights a Fish Pathogen Adapted to Fluctuating Environments.</title>
        <authorList>
            <person name="Xu F."/>
            <person name="Jerlstrom-Hultqvist J."/>
            <person name="Einarsson E."/>
            <person name="Astvaldsson A."/>
            <person name="Svard S.G."/>
            <person name="Andersson J.O."/>
        </authorList>
    </citation>
    <scope>NUCLEOTIDE SEQUENCE</scope>
    <source>
        <strain evidence="3">ATCC 50377</strain>
    </source>
</reference>
<keyword evidence="1" id="KW-0472">Membrane</keyword>
<feature type="transmembrane region" description="Helical" evidence="1">
    <location>
        <begin position="59"/>
        <end position="78"/>
    </location>
</feature>
<keyword evidence="4" id="KW-1185">Reference proteome</keyword>
<name>V6LVM4_9EUKA</name>
<accession>V6LVM4</accession>